<keyword evidence="5" id="KW-0804">Transcription</keyword>
<evidence type="ECO:0000256" key="1">
    <source>
        <dbReference type="ARBA" id="ARBA00004123"/>
    </source>
</evidence>
<dbReference type="GO" id="GO:0005634">
    <property type="term" value="C:nucleus"/>
    <property type="evidence" value="ECO:0007669"/>
    <property type="project" value="UniProtKB-SubCell"/>
</dbReference>
<evidence type="ECO:0000256" key="6">
    <source>
        <dbReference type="ARBA" id="ARBA00023242"/>
    </source>
</evidence>
<dbReference type="AlphaFoldDB" id="A0A9P4XXK5"/>
<dbReference type="Proteomes" id="UP000803844">
    <property type="component" value="Unassembled WGS sequence"/>
</dbReference>
<keyword evidence="9" id="KW-1185">Reference proteome</keyword>
<comment type="caution">
    <text evidence="8">The sequence shown here is derived from an EMBL/GenBank/DDBJ whole genome shotgun (WGS) entry which is preliminary data.</text>
</comment>
<organism evidence="8 9">
    <name type="scientific">Cryphonectria parasitica (strain ATCC 38755 / EP155)</name>
    <dbReference type="NCBI Taxonomy" id="660469"/>
    <lineage>
        <taxon>Eukaryota</taxon>
        <taxon>Fungi</taxon>
        <taxon>Dikarya</taxon>
        <taxon>Ascomycota</taxon>
        <taxon>Pezizomycotina</taxon>
        <taxon>Sordariomycetes</taxon>
        <taxon>Sordariomycetidae</taxon>
        <taxon>Diaporthales</taxon>
        <taxon>Cryphonectriaceae</taxon>
        <taxon>Cryphonectria-Endothia species complex</taxon>
        <taxon>Cryphonectria</taxon>
    </lineage>
</organism>
<keyword evidence="2" id="KW-0862">Zinc</keyword>
<dbReference type="PANTHER" id="PTHR37534">
    <property type="entry name" value="TRANSCRIPTIONAL ACTIVATOR PROTEIN UGA3"/>
    <property type="match status" value="1"/>
</dbReference>
<proteinExistence type="predicted"/>
<dbReference type="InterPro" id="IPR021858">
    <property type="entry name" value="Fun_TF"/>
</dbReference>
<evidence type="ECO:0000256" key="3">
    <source>
        <dbReference type="ARBA" id="ARBA00023015"/>
    </source>
</evidence>
<accession>A0A9P4XXK5</accession>
<evidence type="ECO:0000256" key="7">
    <source>
        <dbReference type="SAM" id="MobiDB-lite"/>
    </source>
</evidence>
<protein>
    <submittedName>
        <fullName evidence="8">Uncharacterized protein</fullName>
    </submittedName>
</protein>
<evidence type="ECO:0000256" key="4">
    <source>
        <dbReference type="ARBA" id="ARBA00023125"/>
    </source>
</evidence>
<evidence type="ECO:0000313" key="8">
    <source>
        <dbReference type="EMBL" id="KAF3762766.1"/>
    </source>
</evidence>
<evidence type="ECO:0000256" key="2">
    <source>
        <dbReference type="ARBA" id="ARBA00022833"/>
    </source>
</evidence>
<evidence type="ECO:0000256" key="5">
    <source>
        <dbReference type="ARBA" id="ARBA00023163"/>
    </source>
</evidence>
<keyword evidence="3" id="KW-0805">Transcription regulation</keyword>
<dbReference type="RefSeq" id="XP_040773745.1">
    <property type="nucleotide sequence ID" value="XM_040920816.1"/>
</dbReference>
<dbReference type="PANTHER" id="PTHR37534:SF17">
    <property type="entry name" value="ZN(2)-C6 FUNGAL-TYPE DOMAIN-CONTAINING PROTEIN"/>
    <property type="match status" value="1"/>
</dbReference>
<gene>
    <name evidence="8" type="ORF">M406DRAFT_333137</name>
</gene>
<dbReference type="GO" id="GO:0045944">
    <property type="term" value="P:positive regulation of transcription by RNA polymerase II"/>
    <property type="evidence" value="ECO:0007669"/>
    <property type="project" value="TreeGrafter"/>
</dbReference>
<name>A0A9P4XXK5_CRYP1</name>
<sequence>MPTFADPLFNLPPLLSNPDPKIRLLFDHFCTYVSPVMLLYDDETNGYRHQILPLALSNPVIERAVCVAAAFHLSLRKPELRLPAESGRAAIINKLTEKTLDLSETTWATILLLIVADLVTGHEHVLTLYKMLRSFLDARRQAAPQLDAQGGSELQNFLYFQSKLLSFFASPVLGEPNALDGFSHISQDPFACLVRPAPHTKQSVGHVDPTSETPGSSSLDTVDARTELYMHTIREAAEIYLARARTSEHCSAAYPAGLEHSTILHTTGTTSTQRTEADDIISQRVVHMRRLFEQVDSSAPGAHALVWPAFVAAAESRREDDREFFSAALRQIWESTGYGNVLKGLNALPEIWERQEHGQEWTGVLTNLKTLIM</sequence>
<feature type="region of interest" description="Disordered" evidence="7">
    <location>
        <begin position="201"/>
        <end position="221"/>
    </location>
</feature>
<comment type="subcellular location">
    <subcellularLocation>
        <location evidence="1">Nucleus</location>
    </subcellularLocation>
</comment>
<feature type="compositionally biased region" description="Polar residues" evidence="7">
    <location>
        <begin position="210"/>
        <end position="220"/>
    </location>
</feature>
<keyword evidence="6" id="KW-0539">Nucleus</keyword>
<reference evidence="8" key="1">
    <citation type="journal article" date="2020" name="Phytopathology">
        <title>Genome sequence of the chestnut blight fungus Cryphonectria parasitica EP155: A fundamental resource for an archetypical invasive plant pathogen.</title>
        <authorList>
            <person name="Crouch J.A."/>
            <person name="Dawe A."/>
            <person name="Aerts A."/>
            <person name="Barry K."/>
            <person name="Churchill A.C.L."/>
            <person name="Grimwood J."/>
            <person name="Hillman B."/>
            <person name="Milgroom M.G."/>
            <person name="Pangilinan J."/>
            <person name="Smith M."/>
            <person name="Salamov A."/>
            <person name="Schmutz J."/>
            <person name="Yadav J."/>
            <person name="Grigoriev I.V."/>
            <person name="Nuss D."/>
        </authorList>
    </citation>
    <scope>NUCLEOTIDE SEQUENCE</scope>
    <source>
        <strain evidence="8">EP155</strain>
    </source>
</reference>
<dbReference type="GO" id="GO:0003700">
    <property type="term" value="F:DNA-binding transcription factor activity"/>
    <property type="evidence" value="ECO:0007669"/>
    <property type="project" value="TreeGrafter"/>
</dbReference>
<dbReference type="OrthoDB" id="5386330at2759"/>
<dbReference type="GO" id="GO:0000976">
    <property type="term" value="F:transcription cis-regulatory region binding"/>
    <property type="evidence" value="ECO:0007669"/>
    <property type="project" value="TreeGrafter"/>
</dbReference>
<dbReference type="Pfam" id="PF11951">
    <property type="entry name" value="Fungal_trans_2"/>
    <property type="match status" value="2"/>
</dbReference>
<dbReference type="GeneID" id="63837945"/>
<keyword evidence="4" id="KW-0238">DNA-binding</keyword>
<evidence type="ECO:0000313" key="9">
    <source>
        <dbReference type="Proteomes" id="UP000803844"/>
    </source>
</evidence>
<dbReference type="EMBL" id="MU032350">
    <property type="protein sequence ID" value="KAF3762766.1"/>
    <property type="molecule type" value="Genomic_DNA"/>
</dbReference>